<dbReference type="InterPro" id="IPR009057">
    <property type="entry name" value="Homeodomain-like_sf"/>
</dbReference>
<feature type="domain" description="SIS" evidence="5">
    <location>
        <begin position="127"/>
        <end position="264"/>
    </location>
</feature>
<keyword evidence="2" id="KW-0238">DNA-binding</keyword>
<protein>
    <submittedName>
        <fullName evidence="6">Transcriptional regulator, RpiR family</fullName>
    </submittedName>
</protein>
<proteinExistence type="predicted"/>
<dbReference type="InterPro" id="IPR046348">
    <property type="entry name" value="SIS_dom_sf"/>
</dbReference>
<dbReference type="PANTHER" id="PTHR30514">
    <property type="entry name" value="GLUCOKINASE"/>
    <property type="match status" value="1"/>
</dbReference>
<keyword evidence="1" id="KW-0805">Transcription regulation</keyword>
<organism evidence="6 7">
    <name type="scientific">Fictibacillus solisalsi</name>
    <dbReference type="NCBI Taxonomy" id="459525"/>
    <lineage>
        <taxon>Bacteria</taxon>
        <taxon>Bacillati</taxon>
        <taxon>Bacillota</taxon>
        <taxon>Bacilli</taxon>
        <taxon>Bacillales</taxon>
        <taxon>Fictibacillaceae</taxon>
        <taxon>Fictibacillus</taxon>
    </lineage>
</organism>
<dbReference type="GO" id="GO:0003677">
    <property type="term" value="F:DNA binding"/>
    <property type="evidence" value="ECO:0007669"/>
    <property type="project" value="UniProtKB-KW"/>
</dbReference>
<keyword evidence="3" id="KW-0804">Transcription</keyword>
<dbReference type="STRING" id="459525.SAMN04488137_0404"/>
<dbReference type="SUPFAM" id="SSF53697">
    <property type="entry name" value="SIS domain"/>
    <property type="match status" value="1"/>
</dbReference>
<feature type="domain" description="HTH rpiR-type" evidence="4">
    <location>
        <begin position="4"/>
        <end position="80"/>
    </location>
</feature>
<evidence type="ECO:0000259" key="4">
    <source>
        <dbReference type="PROSITE" id="PS51071"/>
    </source>
</evidence>
<dbReference type="PANTHER" id="PTHR30514:SF18">
    <property type="entry name" value="RPIR-FAMILY TRANSCRIPTIONAL REGULATOR"/>
    <property type="match status" value="1"/>
</dbReference>
<dbReference type="Gene3D" id="1.10.10.10">
    <property type="entry name" value="Winged helix-like DNA-binding domain superfamily/Winged helix DNA-binding domain"/>
    <property type="match status" value="1"/>
</dbReference>
<dbReference type="Proteomes" id="UP000199544">
    <property type="component" value="Unassembled WGS sequence"/>
</dbReference>
<evidence type="ECO:0000313" key="6">
    <source>
        <dbReference type="EMBL" id="SDM49398.1"/>
    </source>
</evidence>
<evidence type="ECO:0000259" key="5">
    <source>
        <dbReference type="PROSITE" id="PS51464"/>
    </source>
</evidence>
<name>A0A1G9TPE0_9BACL</name>
<evidence type="ECO:0000256" key="1">
    <source>
        <dbReference type="ARBA" id="ARBA00023015"/>
    </source>
</evidence>
<dbReference type="InterPro" id="IPR047640">
    <property type="entry name" value="RpiR-like"/>
</dbReference>
<reference evidence="7" key="1">
    <citation type="submission" date="2016-10" db="EMBL/GenBank/DDBJ databases">
        <authorList>
            <person name="Varghese N."/>
            <person name="Submissions S."/>
        </authorList>
    </citation>
    <scope>NUCLEOTIDE SEQUENCE [LARGE SCALE GENOMIC DNA]</scope>
    <source>
        <strain evidence="7">CGMCC 1.6854</strain>
    </source>
</reference>
<dbReference type="CDD" id="cd05013">
    <property type="entry name" value="SIS_RpiR"/>
    <property type="match status" value="1"/>
</dbReference>
<evidence type="ECO:0000256" key="2">
    <source>
        <dbReference type="ARBA" id="ARBA00023125"/>
    </source>
</evidence>
<dbReference type="InterPro" id="IPR036388">
    <property type="entry name" value="WH-like_DNA-bd_sf"/>
</dbReference>
<keyword evidence="7" id="KW-1185">Reference proteome</keyword>
<dbReference type="Gene3D" id="3.40.50.10490">
    <property type="entry name" value="Glucose-6-phosphate isomerase like protein, domain 1"/>
    <property type="match status" value="1"/>
</dbReference>
<gene>
    <name evidence="6" type="ORF">SAMN04488137_0404</name>
</gene>
<dbReference type="SUPFAM" id="SSF46689">
    <property type="entry name" value="Homeodomain-like"/>
    <property type="match status" value="1"/>
</dbReference>
<dbReference type="InterPro" id="IPR001347">
    <property type="entry name" value="SIS_dom"/>
</dbReference>
<dbReference type="AlphaFoldDB" id="A0A1G9TPE0"/>
<dbReference type="PROSITE" id="PS51464">
    <property type="entry name" value="SIS"/>
    <property type="match status" value="1"/>
</dbReference>
<dbReference type="EMBL" id="FNHW01000001">
    <property type="protein sequence ID" value="SDM49398.1"/>
    <property type="molecule type" value="Genomic_DNA"/>
</dbReference>
<dbReference type="GO" id="GO:0003700">
    <property type="term" value="F:DNA-binding transcription factor activity"/>
    <property type="evidence" value="ECO:0007669"/>
    <property type="project" value="InterPro"/>
</dbReference>
<dbReference type="OrthoDB" id="2930at2"/>
<dbReference type="InterPro" id="IPR035472">
    <property type="entry name" value="RpiR-like_SIS"/>
</dbReference>
<dbReference type="RefSeq" id="WP_090232157.1">
    <property type="nucleotide sequence ID" value="NZ_FNHW01000001.1"/>
</dbReference>
<sequence length="288" mass="32648">MEQDHVYHVMANKRAKMSKAHSKIADYVMDHPNTVPFFTVSKLAKEAGVSEATVVRFAVFLGYSGFPDFQQHLQNAVQQQLTTMERLKLSTEVYKKEDEAAYDIFQDDIANIKATMESLDIRSLKDAADYLMESDHVYICANRSAAALGNFLHYYLNFLLDHAEMATSKELLPEQLYQLSEKDTVVGISFARYTKSTIDMVSFAKKQGAKTIVITDSPYSPLVPQADVVLLASSHLPTFFDSFVGPLSLINSLIALIGREKMNDAQERLNKLEDVWEQFDVFYKKKDD</sequence>
<dbReference type="InterPro" id="IPR000281">
    <property type="entry name" value="HTH_RpiR"/>
</dbReference>
<dbReference type="Pfam" id="PF01380">
    <property type="entry name" value="SIS"/>
    <property type="match status" value="1"/>
</dbReference>
<dbReference type="GO" id="GO:1901135">
    <property type="term" value="P:carbohydrate derivative metabolic process"/>
    <property type="evidence" value="ECO:0007669"/>
    <property type="project" value="InterPro"/>
</dbReference>
<dbReference type="PROSITE" id="PS51071">
    <property type="entry name" value="HTH_RPIR"/>
    <property type="match status" value="1"/>
</dbReference>
<evidence type="ECO:0000256" key="3">
    <source>
        <dbReference type="ARBA" id="ARBA00023163"/>
    </source>
</evidence>
<accession>A0A1G9TPE0</accession>
<dbReference type="Pfam" id="PF01418">
    <property type="entry name" value="HTH_6"/>
    <property type="match status" value="1"/>
</dbReference>
<dbReference type="GO" id="GO:0097367">
    <property type="term" value="F:carbohydrate derivative binding"/>
    <property type="evidence" value="ECO:0007669"/>
    <property type="project" value="InterPro"/>
</dbReference>
<evidence type="ECO:0000313" key="7">
    <source>
        <dbReference type="Proteomes" id="UP000199544"/>
    </source>
</evidence>